<comment type="caution">
    <text evidence="1">The sequence shown here is derived from an EMBL/GenBank/DDBJ whole genome shotgun (WGS) entry which is preliminary data.</text>
</comment>
<protein>
    <submittedName>
        <fullName evidence="1">Uncharacterized protein</fullName>
    </submittedName>
</protein>
<keyword evidence="2" id="KW-1185">Reference proteome</keyword>
<accession>A0AAD4XZJ9</accession>
<reference evidence="1" key="1">
    <citation type="submission" date="2022-03" db="EMBL/GenBank/DDBJ databases">
        <title>Genomic analyses of argali, domestic sheep and their hybrids provide insights into chromosomal evolution, heterosis and genetic basis of agronomic traits.</title>
        <authorList>
            <person name="Li M."/>
        </authorList>
    </citation>
    <scope>NUCLEOTIDE SEQUENCE</scope>
    <source>
        <strain evidence="1">CAU-MHL-2022a</strain>
        <tissue evidence="1">Skin</tissue>
    </source>
</reference>
<dbReference type="Proteomes" id="UP001214576">
    <property type="component" value="Unassembled WGS sequence"/>
</dbReference>
<evidence type="ECO:0000313" key="2">
    <source>
        <dbReference type="Proteomes" id="UP001214576"/>
    </source>
</evidence>
<sequence>MWVVDDSLSFPPSTPLKSCLLRSACQVSSQYLKNINSSIPESGDVPSIHPGALTLLDVYAHSAVRKHNYSFFFKQVYDRSTPFKVFTSSLERLYHCPKPRLLPLRAPRILSPPSCGIVRENEMPTTPDVDGTLCVCMQCPFLHRSITL</sequence>
<dbReference type="EMBL" id="JAKZEL010000022">
    <property type="protein sequence ID" value="KAI4532090.1"/>
    <property type="molecule type" value="Genomic_DNA"/>
</dbReference>
<evidence type="ECO:0000313" key="1">
    <source>
        <dbReference type="EMBL" id="KAI4532090.1"/>
    </source>
</evidence>
<organism evidence="1 2">
    <name type="scientific">Ovis ammon polii</name>
    <dbReference type="NCBI Taxonomy" id="230172"/>
    <lineage>
        <taxon>Eukaryota</taxon>
        <taxon>Metazoa</taxon>
        <taxon>Chordata</taxon>
        <taxon>Craniata</taxon>
        <taxon>Vertebrata</taxon>
        <taxon>Euteleostomi</taxon>
        <taxon>Mammalia</taxon>
        <taxon>Eutheria</taxon>
        <taxon>Laurasiatheria</taxon>
        <taxon>Artiodactyla</taxon>
        <taxon>Ruminantia</taxon>
        <taxon>Pecora</taxon>
        <taxon>Bovidae</taxon>
        <taxon>Caprinae</taxon>
        <taxon>Ovis</taxon>
    </lineage>
</organism>
<name>A0AAD4XZJ9_OVIAM</name>
<proteinExistence type="predicted"/>
<dbReference type="AlphaFoldDB" id="A0AAD4XZJ9"/>
<gene>
    <name evidence="1" type="ORF">MG293_017355</name>
</gene>